<comment type="caution">
    <text evidence="2">The sequence shown here is derived from an EMBL/GenBank/DDBJ whole genome shotgun (WGS) entry which is preliminary data.</text>
</comment>
<evidence type="ECO:0000313" key="3">
    <source>
        <dbReference type="Proteomes" id="UP000002939"/>
    </source>
</evidence>
<reference evidence="2" key="1">
    <citation type="submission" date="2009-09" db="EMBL/GenBank/DDBJ databases">
        <authorList>
            <consortium name="The Broad Institute Genome Sequencing Platform"/>
            <person name="Ward D."/>
            <person name="Feldgarden M."/>
            <person name="Earl A."/>
            <person name="Young S.K."/>
            <person name="Zeng Q."/>
            <person name="Koehrsen M."/>
            <person name="Alvarado L."/>
            <person name="Berlin A."/>
            <person name="Bochicchio J."/>
            <person name="Borenstein D."/>
            <person name="Chapman S.B."/>
            <person name="Chen Z."/>
            <person name="Engels R."/>
            <person name="Freedman E."/>
            <person name="Gellesch M."/>
            <person name="Goldberg J."/>
            <person name="Griggs A."/>
            <person name="Gujja S."/>
            <person name="Heilman E."/>
            <person name="Heiman D."/>
            <person name="Hepburn T."/>
            <person name="Howarth C."/>
            <person name="Jen D."/>
            <person name="Larson L."/>
            <person name="Lewis B."/>
            <person name="Mehta T."/>
            <person name="Park D."/>
            <person name="Pearson M."/>
            <person name="Roberts A."/>
            <person name="Saif S."/>
            <person name="Shea T."/>
            <person name="Shenoy N."/>
            <person name="Sisk P."/>
            <person name="Stolte C."/>
            <person name="Sykes S."/>
            <person name="Thomson T."/>
            <person name="Walk T."/>
            <person name="White J."/>
            <person name="Yandava C."/>
            <person name="Sibley C.D."/>
            <person name="Field T.R."/>
            <person name="Grinwis M."/>
            <person name="Eshaghurshan C.S."/>
            <person name="Surette M.G."/>
            <person name="Haas B."/>
            <person name="Nusbaum C."/>
            <person name="Birren B."/>
        </authorList>
    </citation>
    <scope>NUCLEOTIDE SEQUENCE [LARGE SCALE GENOMIC DNA]</scope>
    <source>
        <strain evidence="2">ATCC 700633</strain>
    </source>
</reference>
<keyword evidence="1" id="KW-0472">Membrane</keyword>
<keyword evidence="1" id="KW-0812">Transmembrane</keyword>
<reference evidence="2" key="2">
    <citation type="submission" date="2011-10" db="EMBL/GenBank/DDBJ databases">
        <title>The Genome Sequence of Granulicatella elegans ATCC 700633.</title>
        <authorList>
            <consortium name="The Broad Institute Genome Sequencing Platform"/>
            <consortium name="The Broad Institute Genome Sequencing Center for Infectious Disease"/>
            <person name="Earl A."/>
            <person name="Ward D."/>
            <person name="Feldgarden M."/>
            <person name="Gevers D."/>
            <person name="Sibley C.D."/>
            <person name="Field T.R."/>
            <person name="Grinwis M."/>
            <person name="Eshaghurshan C.S."/>
            <person name="Surette M.G."/>
            <person name="Young S.K."/>
            <person name="Zeng Q."/>
            <person name="Gargeya S."/>
            <person name="Fitzgerald M."/>
            <person name="Haas B."/>
            <person name="Abouelleil A."/>
            <person name="Alvarado L."/>
            <person name="Arachchi H.M."/>
            <person name="Berlin A."/>
            <person name="Brown A."/>
            <person name="Chapman S.B."/>
            <person name="Chen Z."/>
            <person name="Dunbar C."/>
            <person name="Freedman E."/>
            <person name="Gearin G."/>
            <person name="Goldberg J."/>
            <person name="Griggs A."/>
            <person name="Gujja S."/>
            <person name="Heiman D."/>
            <person name="Howarth C."/>
            <person name="Larson L."/>
            <person name="Lui A."/>
            <person name="MacDonald P.J.P."/>
            <person name="Montmayeur A."/>
            <person name="Murphy C."/>
            <person name="Neiman D."/>
            <person name="Pearson M."/>
            <person name="Priest M."/>
            <person name="Roberts A."/>
            <person name="Saif S."/>
            <person name="Shea T."/>
            <person name="Shenoy N."/>
            <person name="Sisk P."/>
            <person name="Stolte C."/>
            <person name="Sykes S."/>
            <person name="Wortman J."/>
            <person name="Nusbaum C."/>
            <person name="Birren B."/>
        </authorList>
    </citation>
    <scope>NUCLEOTIDE SEQUENCE [LARGE SCALE GENOMIC DNA]</scope>
    <source>
        <strain evidence="2">ATCC 700633</strain>
    </source>
</reference>
<proteinExistence type="predicted"/>
<organism evidence="2 3">
    <name type="scientific">Granulicatella elegans ATCC 700633</name>
    <dbReference type="NCBI Taxonomy" id="626369"/>
    <lineage>
        <taxon>Bacteria</taxon>
        <taxon>Bacillati</taxon>
        <taxon>Bacillota</taxon>
        <taxon>Bacilli</taxon>
        <taxon>Lactobacillales</taxon>
        <taxon>Carnobacteriaceae</taxon>
        <taxon>Granulicatella</taxon>
    </lineage>
</organism>
<keyword evidence="3" id="KW-1185">Reference proteome</keyword>
<dbReference type="Pfam" id="PF12841">
    <property type="entry name" value="YvrJ"/>
    <property type="match status" value="1"/>
</dbReference>
<dbReference type="OrthoDB" id="2662123at2"/>
<evidence type="ECO:0000256" key="1">
    <source>
        <dbReference type="SAM" id="Phobius"/>
    </source>
</evidence>
<dbReference type="InterPro" id="IPR024419">
    <property type="entry name" value="YvrJ"/>
</dbReference>
<dbReference type="AlphaFoldDB" id="D0BJ87"/>
<dbReference type="HOGENOM" id="CLU_198854_5_1_9"/>
<dbReference type="EMBL" id="ACRF02000016">
    <property type="protein sequence ID" value="EEW93140.1"/>
    <property type="molecule type" value="Genomic_DNA"/>
</dbReference>
<accession>D0BJ87</accession>
<sequence>METDILKPFIALISNMGFPIAMSIYLLHRMEQRLDTMIHLLTELNHHLKKE</sequence>
<protein>
    <recommendedName>
        <fullName evidence="4">YvrJ family protein</fullName>
    </recommendedName>
</protein>
<evidence type="ECO:0000313" key="2">
    <source>
        <dbReference type="EMBL" id="EEW93140.1"/>
    </source>
</evidence>
<name>D0BJ87_9LACT</name>
<dbReference type="RefSeq" id="WP_006702295.1">
    <property type="nucleotide sequence ID" value="NZ_KI391971.1"/>
</dbReference>
<gene>
    <name evidence="2" type="ORF">HMPREF0446_00022</name>
</gene>
<keyword evidence="1" id="KW-1133">Transmembrane helix</keyword>
<dbReference type="Proteomes" id="UP000002939">
    <property type="component" value="Unassembled WGS sequence"/>
</dbReference>
<dbReference type="STRING" id="626369.HMPREF0446_00022"/>
<feature type="transmembrane region" description="Helical" evidence="1">
    <location>
        <begin position="6"/>
        <end position="27"/>
    </location>
</feature>
<evidence type="ECO:0008006" key="4">
    <source>
        <dbReference type="Google" id="ProtNLM"/>
    </source>
</evidence>